<evidence type="ECO:0000256" key="2">
    <source>
        <dbReference type="ARBA" id="ARBA00023125"/>
    </source>
</evidence>
<dbReference type="PRINTS" id="PR00455">
    <property type="entry name" value="HTHTETR"/>
</dbReference>
<sequence>MSPRTTPSSSSSASDRSLRKRENTRARLVEAAADIVASKGIAGTRIDDVVKGAGFTRGAFYSNYSSLEEVLTEAIVLRANTLLGTITEAIEATEGEPTIDALMALLTTIQPEARMIYLLTTEYSLYRLRHPESPRIPDVSRTEFTVRLATTVEEVLARMGRRPTVPTATLAELVSLLFMDSIADEGTATHLRELIEAVITGLSTPIASADA</sequence>
<reference evidence="5 6" key="1">
    <citation type="submission" date="2018-12" db="EMBL/GenBank/DDBJ databases">
        <authorList>
            <consortium name="Pathogen Informatics"/>
        </authorList>
    </citation>
    <scope>NUCLEOTIDE SEQUENCE [LARGE SCALE GENOMIC DNA]</scope>
    <source>
        <strain evidence="5 6">NCTC10951</strain>
    </source>
</reference>
<organism evidence="5 6">
    <name type="scientific">Actinomyces viscosus</name>
    <dbReference type="NCBI Taxonomy" id="1656"/>
    <lineage>
        <taxon>Bacteria</taxon>
        <taxon>Bacillati</taxon>
        <taxon>Actinomycetota</taxon>
        <taxon>Actinomycetes</taxon>
        <taxon>Actinomycetales</taxon>
        <taxon>Actinomycetaceae</taxon>
        <taxon>Actinomyces</taxon>
    </lineage>
</organism>
<proteinExistence type="predicted"/>
<accession>A0A3S4Z338</accession>
<dbReference type="GO" id="GO:0000976">
    <property type="term" value="F:transcription cis-regulatory region binding"/>
    <property type="evidence" value="ECO:0007669"/>
    <property type="project" value="TreeGrafter"/>
</dbReference>
<keyword evidence="3" id="KW-0804">Transcription</keyword>
<dbReference type="Proteomes" id="UP000268658">
    <property type="component" value="Chromosome"/>
</dbReference>
<evidence type="ECO:0000256" key="1">
    <source>
        <dbReference type="ARBA" id="ARBA00023015"/>
    </source>
</evidence>
<gene>
    <name evidence="5" type="primary">srpR</name>
    <name evidence="5" type="ORF">NCTC10951_02353</name>
</gene>
<protein>
    <submittedName>
        <fullName evidence="5">Solvent efflux pump srpABC operon corepressor</fullName>
    </submittedName>
</protein>
<dbReference type="AlphaFoldDB" id="A0A3S4Z338"/>
<dbReference type="InterPro" id="IPR009057">
    <property type="entry name" value="Homeodomain-like_sf"/>
</dbReference>
<dbReference type="Pfam" id="PF00440">
    <property type="entry name" value="TetR_N"/>
    <property type="match status" value="1"/>
</dbReference>
<dbReference type="Gene3D" id="1.10.357.10">
    <property type="entry name" value="Tetracycline Repressor, domain 2"/>
    <property type="match status" value="1"/>
</dbReference>
<dbReference type="PANTHER" id="PTHR30055:SF234">
    <property type="entry name" value="HTH-TYPE TRANSCRIPTIONAL REGULATOR BETI"/>
    <property type="match status" value="1"/>
</dbReference>
<dbReference type="RefSeq" id="WP_126414711.1">
    <property type="nucleotide sequence ID" value="NZ_JASPER010000023.1"/>
</dbReference>
<dbReference type="SUPFAM" id="SSF46689">
    <property type="entry name" value="Homeodomain-like"/>
    <property type="match status" value="1"/>
</dbReference>
<dbReference type="InterPro" id="IPR001647">
    <property type="entry name" value="HTH_TetR"/>
</dbReference>
<dbReference type="PANTHER" id="PTHR30055">
    <property type="entry name" value="HTH-TYPE TRANSCRIPTIONAL REGULATOR RUTR"/>
    <property type="match status" value="1"/>
</dbReference>
<evidence type="ECO:0000256" key="4">
    <source>
        <dbReference type="SAM" id="MobiDB-lite"/>
    </source>
</evidence>
<dbReference type="PROSITE" id="PS50977">
    <property type="entry name" value="HTH_TETR_2"/>
    <property type="match status" value="1"/>
</dbReference>
<dbReference type="InterPro" id="IPR050109">
    <property type="entry name" value="HTH-type_TetR-like_transc_reg"/>
</dbReference>
<evidence type="ECO:0000313" key="5">
    <source>
        <dbReference type="EMBL" id="VEI17748.1"/>
    </source>
</evidence>
<dbReference type="GO" id="GO:0003700">
    <property type="term" value="F:DNA-binding transcription factor activity"/>
    <property type="evidence" value="ECO:0007669"/>
    <property type="project" value="TreeGrafter"/>
</dbReference>
<name>A0A3S4Z338_ACTVI</name>
<dbReference type="OrthoDB" id="7252896at2"/>
<dbReference type="KEGG" id="avc:NCTC10951_02353"/>
<keyword evidence="1" id="KW-0805">Transcription regulation</keyword>
<feature type="compositionally biased region" description="Low complexity" evidence="4">
    <location>
        <begin position="1"/>
        <end position="15"/>
    </location>
</feature>
<keyword evidence="2" id="KW-0238">DNA-binding</keyword>
<dbReference type="EMBL" id="LR134477">
    <property type="protein sequence ID" value="VEI17748.1"/>
    <property type="molecule type" value="Genomic_DNA"/>
</dbReference>
<feature type="region of interest" description="Disordered" evidence="4">
    <location>
        <begin position="1"/>
        <end position="22"/>
    </location>
</feature>
<evidence type="ECO:0000256" key="3">
    <source>
        <dbReference type="ARBA" id="ARBA00023163"/>
    </source>
</evidence>
<evidence type="ECO:0000313" key="6">
    <source>
        <dbReference type="Proteomes" id="UP000268658"/>
    </source>
</evidence>